<dbReference type="Gramene" id="Bo28182s010.1">
    <property type="protein sequence ID" value="Bo28182s010.1"/>
    <property type="gene ID" value="Bo28182s010"/>
</dbReference>
<proteinExistence type="predicted"/>
<evidence type="ECO:0000256" key="1">
    <source>
        <dbReference type="ARBA" id="ARBA00004123"/>
    </source>
</evidence>
<reference evidence="6" key="1">
    <citation type="journal article" date="2014" name="Genome Biol.">
        <title>Transcriptome and methylome profiling reveals relics of genome dominance in the mesopolyploid Brassica oleracea.</title>
        <authorList>
            <person name="Parkin I.A."/>
            <person name="Koh C."/>
            <person name="Tang H."/>
            <person name="Robinson S.J."/>
            <person name="Kagale S."/>
            <person name="Clarke W.E."/>
            <person name="Town C.D."/>
            <person name="Nixon J."/>
            <person name="Krishnakumar V."/>
            <person name="Bidwell S.L."/>
            <person name="Denoeud F."/>
            <person name="Belcram H."/>
            <person name="Links M.G."/>
            <person name="Just J."/>
            <person name="Clarke C."/>
            <person name="Bender T."/>
            <person name="Huebert T."/>
            <person name="Mason A.S."/>
            <person name="Pires J.C."/>
            <person name="Barker G."/>
            <person name="Moore J."/>
            <person name="Walley P.G."/>
            <person name="Manoli S."/>
            <person name="Batley J."/>
            <person name="Edwards D."/>
            <person name="Nelson M.N."/>
            <person name="Wang X."/>
            <person name="Paterson A.H."/>
            <person name="King G."/>
            <person name="Bancroft I."/>
            <person name="Chalhoub B."/>
            <person name="Sharpe A.G."/>
        </authorList>
    </citation>
    <scope>NUCLEOTIDE SEQUENCE [LARGE SCALE GENOMIC DNA]</scope>
    <source>
        <strain evidence="6">cv. TO1000</strain>
    </source>
</reference>
<evidence type="ECO:0000256" key="3">
    <source>
        <dbReference type="ARBA" id="ARBA00022771"/>
    </source>
</evidence>
<keyword evidence="7" id="KW-1185">Reference proteome</keyword>
<dbReference type="GO" id="GO:0008270">
    <property type="term" value="F:zinc ion binding"/>
    <property type="evidence" value="ECO:0007669"/>
    <property type="project" value="UniProtKB-KW"/>
</dbReference>
<dbReference type="HOGENOM" id="CLU_3112524_0_0_1"/>
<protein>
    <recommendedName>
        <fullName evidence="8">DUF659 domain-containing protein</fullName>
    </recommendedName>
</protein>
<dbReference type="PANTHER" id="PTHR46481:SF10">
    <property type="entry name" value="ZINC FINGER BED DOMAIN-CONTAINING PROTEIN 39"/>
    <property type="match status" value="1"/>
</dbReference>
<evidence type="ECO:0000256" key="5">
    <source>
        <dbReference type="ARBA" id="ARBA00023242"/>
    </source>
</evidence>
<keyword evidence="3" id="KW-0863">Zinc-finger</keyword>
<reference evidence="6" key="2">
    <citation type="submission" date="2015-06" db="UniProtKB">
        <authorList>
            <consortium name="EnsemblPlants"/>
        </authorList>
    </citation>
    <scope>IDENTIFICATION</scope>
</reference>
<evidence type="ECO:0000256" key="4">
    <source>
        <dbReference type="ARBA" id="ARBA00022833"/>
    </source>
</evidence>
<dbReference type="InterPro" id="IPR052035">
    <property type="entry name" value="ZnF_BED_domain_contain"/>
</dbReference>
<evidence type="ECO:0000313" key="6">
    <source>
        <dbReference type="EnsemblPlants" id="Bo28182s010.1"/>
    </source>
</evidence>
<comment type="subcellular location">
    <subcellularLocation>
        <location evidence="1">Nucleus</location>
    </subcellularLocation>
</comment>
<dbReference type="Proteomes" id="UP000032141">
    <property type="component" value="Unassembled WGS sequence"/>
</dbReference>
<sequence length="51" mass="5848">MRWCAHILNLIVKDGLAEVKESVVAIRNVVKYVRSSGTWFQSFQLRVLTGK</sequence>
<keyword evidence="5" id="KW-0539">Nucleus</keyword>
<keyword evidence="4" id="KW-0862">Zinc</keyword>
<organism evidence="6 7">
    <name type="scientific">Brassica oleracea var. oleracea</name>
    <dbReference type="NCBI Taxonomy" id="109376"/>
    <lineage>
        <taxon>Eukaryota</taxon>
        <taxon>Viridiplantae</taxon>
        <taxon>Streptophyta</taxon>
        <taxon>Embryophyta</taxon>
        <taxon>Tracheophyta</taxon>
        <taxon>Spermatophyta</taxon>
        <taxon>Magnoliopsida</taxon>
        <taxon>eudicotyledons</taxon>
        <taxon>Gunneridae</taxon>
        <taxon>Pentapetalae</taxon>
        <taxon>rosids</taxon>
        <taxon>malvids</taxon>
        <taxon>Brassicales</taxon>
        <taxon>Brassicaceae</taxon>
        <taxon>Brassiceae</taxon>
        <taxon>Brassica</taxon>
    </lineage>
</organism>
<keyword evidence="2" id="KW-0479">Metal-binding</keyword>
<evidence type="ECO:0000256" key="2">
    <source>
        <dbReference type="ARBA" id="ARBA00022723"/>
    </source>
</evidence>
<dbReference type="GO" id="GO:0005634">
    <property type="term" value="C:nucleus"/>
    <property type="evidence" value="ECO:0007669"/>
    <property type="project" value="UniProtKB-SubCell"/>
</dbReference>
<dbReference type="EnsemblPlants" id="Bo28182s010.1">
    <property type="protein sequence ID" value="Bo28182s010.1"/>
    <property type="gene ID" value="Bo28182s010"/>
</dbReference>
<evidence type="ECO:0008006" key="8">
    <source>
        <dbReference type="Google" id="ProtNLM"/>
    </source>
</evidence>
<evidence type="ECO:0000313" key="7">
    <source>
        <dbReference type="Proteomes" id="UP000032141"/>
    </source>
</evidence>
<name>A0A0D3AH72_BRAOL</name>
<accession>A0A0D3AH72</accession>
<dbReference type="eggNOG" id="KOG1121">
    <property type="taxonomic scope" value="Eukaryota"/>
</dbReference>
<dbReference type="AlphaFoldDB" id="A0A0D3AH72"/>
<dbReference type="PANTHER" id="PTHR46481">
    <property type="entry name" value="ZINC FINGER BED DOMAIN-CONTAINING PROTEIN 4"/>
    <property type="match status" value="1"/>
</dbReference>